<dbReference type="Gene3D" id="4.10.280.10">
    <property type="entry name" value="Helix-loop-helix DNA-binding domain"/>
    <property type="match status" value="1"/>
</dbReference>
<feature type="region of interest" description="Disordered" evidence="6">
    <location>
        <begin position="192"/>
        <end position="247"/>
    </location>
</feature>
<dbReference type="InterPro" id="IPR045843">
    <property type="entry name" value="IND-like"/>
</dbReference>
<dbReference type="GO" id="GO:0003677">
    <property type="term" value="F:DNA binding"/>
    <property type="evidence" value="ECO:0007669"/>
    <property type="project" value="UniProtKB-KW"/>
</dbReference>
<dbReference type="PANTHER" id="PTHR45914:SF59">
    <property type="entry name" value="TRANSCRIPTION FACTOR BHLH83-LIKE"/>
    <property type="match status" value="1"/>
</dbReference>
<dbReference type="PROSITE" id="PS50888">
    <property type="entry name" value="BHLH"/>
    <property type="match status" value="1"/>
</dbReference>
<dbReference type="AlphaFoldDB" id="A0A6N2K948"/>
<evidence type="ECO:0000256" key="1">
    <source>
        <dbReference type="ARBA" id="ARBA00004123"/>
    </source>
</evidence>
<dbReference type="GO" id="GO:0048766">
    <property type="term" value="P:root hair initiation"/>
    <property type="evidence" value="ECO:0007669"/>
    <property type="project" value="UniProtKB-ARBA"/>
</dbReference>
<keyword evidence="5" id="KW-0539">Nucleus</keyword>
<evidence type="ECO:0000259" key="7">
    <source>
        <dbReference type="PROSITE" id="PS50888"/>
    </source>
</evidence>
<proteinExistence type="predicted"/>
<evidence type="ECO:0000256" key="2">
    <source>
        <dbReference type="ARBA" id="ARBA00023015"/>
    </source>
</evidence>
<dbReference type="EMBL" id="CAADRP010000180">
    <property type="protein sequence ID" value="VFU24472.1"/>
    <property type="molecule type" value="Genomic_DNA"/>
</dbReference>
<feature type="domain" description="BHLH" evidence="7">
    <location>
        <begin position="236"/>
        <end position="285"/>
    </location>
</feature>
<accession>A0A6N2K948</accession>
<gene>
    <name evidence="8" type="ORF">SVIM_LOCUS46466</name>
</gene>
<dbReference type="InterPro" id="IPR011598">
    <property type="entry name" value="bHLH_dom"/>
</dbReference>
<keyword evidence="3" id="KW-0238">DNA-binding</keyword>
<name>A0A6N2K948_SALVM</name>
<dbReference type="SUPFAM" id="SSF47459">
    <property type="entry name" value="HLH, helix-loop-helix DNA-binding domain"/>
    <property type="match status" value="1"/>
</dbReference>
<dbReference type="GO" id="GO:0005634">
    <property type="term" value="C:nucleus"/>
    <property type="evidence" value="ECO:0007669"/>
    <property type="project" value="UniProtKB-SubCell"/>
</dbReference>
<evidence type="ECO:0000313" key="8">
    <source>
        <dbReference type="EMBL" id="VFU24472.1"/>
    </source>
</evidence>
<dbReference type="PANTHER" id="PTHR45914">
    <property type="entry name" value="TRANSCRIPTION FACTOR HEC3-RELATED"/>
    <property type="match status" value="1"/>
</dbReference>
<dbReference type="GO" id="GO:0003700">
    <property type="term" value="F:DNA-binding transcription factor activity"/>
    <property type="evidence" value="ECO:0007669"/>
    <property type="project" value="InterPro"/>
</dbReference>
<keyword evidence="2" id="KW-0805">Transcription regulation</keyword>
<dbReference type="Pfam" id="PF00010">
    <property type="entry name" value="HLH"/>
    <property type="match status" value="1"/>
</dbReference>
<keyword evidence="4" id="KW-0804">Transcription</keyword>
<dbReference type="InterPro" id="IPR036638">
    <property type="entry name" value="HLH_DNA-bd_sf"/>
</dbReference>
<comment type="subcellular location">
    <subcellularLocation>
        <location evidence="1">Nucleus</location>
    </subcellularLocation>
</comment>
<organism evidence="8">
    <name type="scientific">Salix viminalis</name>
    <name type="common">Common osier</name>
    <name type="synonym">Basket willow</name>
    <dbReference type="NCBI Taxonomy" id="40686"/>
    <lineage>
        <taxon>Eukaryota</taxon>
        <taxon>Viridiplantae</taxon>
        <taxon>Streptophyta</taxon>
        <taxon>Embryophyta</taxon>
        <taxon>Tracheophyta</taxon>
        <taxon>Spermatophyta</taxon>
        <taxon>Magnoliopsida</taxon>
        <taxon>eudicotyledons</taxon>
        <taxon>Gunneridae</taxon>
        <taxon>Pentapetalae</taxon>
        <taxon>rosids</taxon>
        <taxon>fabids</taxon>
        <taxon>Malpighiales</taxon>
        <taxon>Salicaceae</taxon>
        <taxon>Saliceae</taxon>
        <taxon>Salix</taxon>
    </lineage>
</organism>
<dbReference type="CDD" id="cd11454">
    <property type="entry name" value="bHLH_AtIND_like"/>
    <property type="match status" value="1"/>
</dbReference>
<evidence type="ECO:0000256" key="6">
    <source>
        <dbReference type="SAM" id="MobiDB-lite"/>
    </source>
</evidence>
<dbReference type="GO" id="GO:0046983">
    <property type="term" value="F:protein dimerization activity"/>
    <property type="evidence" value="ECO:0007669"/>
    <property type="project" value="InterPro"/>
</dbReference>
<dbReference type="SMART" id="SM00353">
    <property type="entry name" value="HLH"/>
    <property type="match status" value="1"/>
</dbReference>
<sequence length="333" mass="36502">MALVKDRMGSVQACSFYGNVMGDLSPLGPNYGFDEEGDHRNFEKNGGLMIKNLAMISPSPPSLGSPSRENSGELVFQAAGNQVEEAHSLINFKGTGFDSIMQANGSLISFDQQSSRVSQTSSHKDDYSAWEGNLSCDYRWDQINPKCSTNPRLMEDLNSYQRASSFNSITSSAEKENHGDWLYTESTILTDSNPDSAAPDAMISSHKRPNMGESMHALKKQRDGAEKKPKPKSAGPAKDPQSIAAKNRRERISERLKILQDLVPNGSKVDLVTMLEKAISYVKFLQLQVKVLATDEFWPVQGGKAPDISQVKGAIDAILSSQTKDRNSNSSSM</sequence>
<evidence type="ECO:0000256" key="4">
    <source>
        <dbReference type="ARBA" id="ARBA00023163"/>
    </source>
</evidence>
<evidence type="ECO:0000256" key="5">
    <source>
        <dbReference type="ARBA" id="ARBA00023242"/>
    </source>
</evidence>
<protein>
    <recommendedName>
        <fullName evidence="7">BHLH domain-containing protein</fullName>
    </recommendedName>
</protein>
<dbReference type="FunFam" id="4.10.280.10:FF:000046">
    <property type="entry name" value="Transcription factor bHLH83"/>
    <property type="match status" value="1"/>
</dbReference>
<evidence type="ECO:0000256" key="3">
    <source>
        <dbReference type="ARBA" id="ARBA00023125"/>
    </source>
</evidence>
<reference evidence="8" key="1">
    <citation type="submission" date="2019-03" db="EMBL/GenBank/DDBJ databases">
        <authorList>
            <person name="Mank J."/>
            <person name="Almeida P."/>
        </authorList>
    </citation>
    <scope>NUCLEOTIDE SEQUENCE</scope>
    <source>
        <strain evidence="8">78183</strain>
    </source>
</reference>